<protein>
    <submittedName>
        <fullName evidence="2">Uncharacterized protein</fullName>
    </submittedName>
</protein>
<keyword evidence="1" id="KW-0732">Signal</keyword>
<accession>A0A919BHU4</accession>
<feature type="chain" id="PRO_5037862199" evidence="1">
    <location>
        <begin position="23"/>
        <end position="124"/>
    </location>
</feature>
<dbReference type="AlphaFoldDB" id="A0A919BHU4"/>
<gene>
    <name evidence="2" type="ORF">GCM10017161_20400</name>
</gene>
<sequence length="124" mass="14670">MRAIKQILVFILAIINANSATAKQYESLDKYNLKITSLKYEFKVGNDLNNLFEKYESKELYHKLQQYVVEQNSKVVIDYISTPIHEKALYMIVRRSESGYSLINLTREEERSELIKFFKSHVKK</sequence>
<reference evidence="2" key="1">
    <citation type="journal article" date="2014" name="Int. J. Syst. Evol. Microbiol.">
        <title>Complete genome sequence of Corynebacterium casei LMG S-19264T (=DSM 44701T), isolated from a smear-ripened cheese.</title>
        <authorList>
            <consortium name="US DOE Joint Genome Institute (JGI-PGF)"/>
            <person name="Walter F."/>
            <person name="Albersmeier A."/>
            <person name="Kalinowski J."/>
            <person name="Ruckert C."/>
        </authorList>
    </citation>
    <scope>NUCLEOTIDE SEQUENCE</scope>
    <source>
        <strain evidence="2">KCTC 42731</strain>
    </source>
</reference>
<feature type="signal peptide" evidence="1">
    <location>
        <begin position="1"/>
        <end position="22"/>
    </location>
</feature>
<keyword evidence="3" id="KW-1185">Reference proteome</keyword>
<organism evidence="2 3">
    <name type="scientific">Thalassotalea marina</name>
    <dbReference type="NCBI Taxonomy" id="1673741"/>
    <lineage>
        <taxon>Bacteria</taxon>
        <taxon>Pseudomonadati</taxon>
        <taxon>Pseudomonadota</taxon>
        <taxon>Gammaproteobacteria</taxon>
        <taxon>Alteromonadales</taxon>
        <taxon>Colwelliaceae</taxon>
        <taxon>Thalassotalea</taxon>
    </lineage>
</organism>
<dbReference type="Proteomes" id="UP000623842">
    <property type="component" value="Unassembled WGS sequence"/>
</dbReference>
<dbReference type="RefSeq" id="WP_189769999.1">
    <property type="nucleotide sequence ID" value="NZ_BNCK01000004.1"/>
</dbReference>
<evidence type="ECO:0000313" key="3">
    <source>
        <dbReference type="Proteomes" id="UP000623842"/>
    </source>
</evidence>
<name>A0A919BHU4_9GAMM</name>
<dbReference type="EMBL" id="BNCK01000004">
    <property type="protein sequence ID" value="GHF92240.1"/>
    <property type="molecule type" value="Genomic_DNA"/>
</dbReference>
<evidence type="ECO:0000256" key="1">
    <source>
        <dbReference type="SAM" id="SignalP"/>
    </source>
</evidence>
<comment type="caution">
    <text evidence="2">The sequence shown here is derived from an EMBL/GenBank/DDBJ whole genome shotgun (WGS) entry which is preliminary data.</text>
</comment>
<proteinExistence type="predicted"/>
<evidence type="ECO:0000313" key="2">
    <source>
        <dbReference type="EMBL" id="GHF92240.1"/>
    </source>
</evidence>
<reference evidence="2" key="2">
    <citation type="submission" date="2020-09" db="EMBL/GenBank/DDBJ databases">
        <authorList>
            <person name="Sun Q."/>
            <person name="Kim S."/>
        </authorList>
    </citation>
    <scope>NUCLEOTIDE SEQUENCE</scope>
    <source>
        <strain evidence="2">KCTC 42731</strain>
    </source>
</reference>